<evidence type="ECO:0000313" key="8">
    <source>
        <dbReference type="Proteomes" id="UP000440198"/>
    </source>
</evidence>
<dbReference type="InterPro" id="IPR025269">
    <property type="entry name" value="SAM-like_dom"/>
</dbReference>
<dbReference type="Proteomes" id="UP000440198">
    <property type="component" value="Unassembled WGS sequence"/>
</dbReference>
<name>A0A7J4YQ47_9BACE</name>
<dbReference type="Gene3D" id="1.10.443.10">
    <property type="entry name" value="Intergrase catalytic core"/>
    <property type="match status" value="1"/>
</dbReference>
<dbReference type="RefSeq" id="WP_005848472.1">
    <property type="nucleotide sequence ID" value="NZ_JADOZO010000362.1"/>
</dbReference>
<organism evidence="5 7">
    <name type="scientific">Bacteroides finegoldii</name>
    <dbReference type="NCBI Taxonomy" id="338188"/>
    <lineage>
        <taxon>Bacteria</taxon>
        <taxon>Pseudomonadati</taxon>
        <taxon>Bacteroidota</taxon>
        <taxon>Bacteroidia</taxon>
        <taxon>Bacteroidales</taxon>
        <taxon>Bacteroidaceae</taxon>
        <taxon>Bacteroides</taxon>
    </lineage>
</organism>
<dbReference type="Gene3D" id="1.10.150.130">
    <property type="match status" value="1"/>
</dbReference>
<protein>
    <submittedName>
        <fullName evidence="5">Site-specific integrase</fullName>
    </submittedName>
</protein>
<dbReference type="GO" id="GO:0006310">
    <property type="term" value="P:DNA recombination"/>
    <property type="evidence" value="ECO:0007669"/>
    <property type="project" value="UniProtKB-KW"/>
</dbReference>
<dbReference type="EMBL" id="VWAG01000009">
    <property type="protein sequence ID" value="KAA5258466.1"/>
    <property type="molecule type" value="Genomic_DNA"/>
</dbReference>
<feature type="domain" description="Tyr recombinase" evidence="4">
    <location>
        <begin position="241"/>
        <end position="409"/>
    </location>
</feature>
<dbReference type="EMBL" id="VWAK01000009">
    <property type="protein sequence ID" value="KAA5230832.1"/>
    <property type="molecule type" value="Genomic_DNA"/>
</dbReference>
<reference evidence="7 8" key="1">
    <citation type="journal article" date="2019" name="Nat. Med.">
        <title>A library of human gut bacterial isolates paired with longitudinal multiomics data enables mechanistic microbiome research.</title>
        <authorList>
            <person name="Poyet M."/>
            <person name="Groussin M."/>
            <person name="Gibbons S.M."/>
            <person name="Avila-Pacheco J."/>
            <person name="Jiang X."/>
            <person name="Kearney S.M."/>
            <person name="Perrotta A.R."/>
            <person name="Berdy B."/>
            <person name="Zhao S."/>
            <person name="Lieberman T.D."/>
            <person name="Swanson P.K."/>
            <person name="Smith M."/>
            <person name="Roesemann S."/>
            <person name="Alexander J.E."/>
            <person name="Rich S.A."/>
            <person name="Livny J."/>
            <person name="Vlamakis H."/>
            <person name="Clish C."/>
            <person name="Bullock K."/>
            <person name="Deik A."/>
            <person name="Scott J."/>
            <person name="Pierce K.A."/>
            <person name="Xavier R.J."/>
            <person name="Alm E.J."/>
        </authorList>
    </citation>
    <scope>NUCLEOTIDE SEQUENCE [LARGE SCALE GENOMIC DNA]</scope>
    <source>
        <strain evidence="6 8">BIOML-A2</strain>
        <strain evidence="5 7">BIOML-A6</strain>
    </source>
</reference>
<evidence type="ECO:0000313" key="6">
    <source>
        <dbReference type="EMBL" id="KAA5258466.1"/>
    </source>
</evidence>
<evidence type="ECO:0000256" key="3">
    <source>
        <dbReference type="ARBA" id="ARBA00023172"/>
    </source>
</evidence>
<dbReference type="PANTHER" id="PTHR30349:SF64">
    <property type="entry name" value="PROPHAGE INTEGRASE INTD-RELATED"/>
    <property type="match status" value="1"/>
</dbReference>
<dbReference type="Pfam" id="PF00589">
    <property type="entry name" value="Phage_integrase"/>
    <property type="match status" value="1"/>
</dbReference>
<dbReference type="InterPro" id="IPR011010">
    <property type="entry name" value="DNA_brk_join_enz"/>
</dbReference>
<sequence>MKTPMKRTVFKVILRKSEYKEQWSLLIESFPVFESGKDKPLRKHEPLGRFITTPIFDKNSSGRTLADGKAYYRPKRDANGIILCRSQKDQEACIFADKVRDLRQHEYDNQSLYTDSEAEQAAQNERSKCDFIKYFEELKDKRHKNSSKSIQVNWNRELALLKLYTDGKPLLFGSIDLNLIEDYKDYLINAPQGGSKTGTISANTASTYFSIFKAGLRQAFIDGYLTIDLAAKVKNIYYEESQREYLTLEELNQLAATPCDSEILKRAALFSALTGLRHSDIKQLKWRDIVKDKEHYQLHFTQQKTKGVEYMPISDQAYSLCGERGDADRLVFEGLQDPSWINRPVKRWVEASGITKHITFHCFRHTYATLQLTNGTDIYTVSKMLGHKKVTTTQIYAKIVDAKKNAAADAIQITLSDDMIGTPIDSKKE</sequence>
<keyword evidence="2" id="KW-0238">DNA-binding</keyword>
<keyword evidence="8" id="KW-1185">Reference proteome</keyword>
<dbReference type="PANTHER" id="PTHR30349">
    <property type="entry name" value="PHAGE INTEGRASE-RELATED"/>
    <property type="match status" value="1"/>
</dbReference>
<evidence type="ECO:0000259" key="4">
    <source>
        <dbReference type="PROSITE" id="PS51898"/>
    </source>
</evidence>
<dbReference type="SUPFAM" id="SSF56349">
    <property type="entry name" value="DNA breaking-rejoining enzymes"/>
    <property type="match status" value="1"/>
</dbReference>
<dbReference type="GO" id="GO:0003677">
    <property type="term" value="F:DNA binding"/>
    <property type="evidence" value="ECO:0007669"/>
    <property type="project" value="UniProtKB-KW"/>
</dbReference>
<proteinExistence type="inferred from homology"/>
<dbReference type="Proteomes" id="UP000421791">
    <property type="component" value="Unassembled WGS sequence"/>
</dbReference>
<comment type="similarity">
    <text evidence="1">Belongs to the 'phage' integrase family.</text>
</comment>
<evidence type="ECO:0000313" key="7">
    <source>
        <dbReference type="Proteomes" id="UP000421791"/>
    </source>
</evidence>
<evidence type="ECO:0000256" key="2">
    <source>
        <dbReference type="ARBA" id="ARBA00023125"/>
    </source>
</evidence>
<dbReference type="AlphaFoldDB" id="A0A7J4YQ47"/>
<dbReference type="InterPro" id="IPR002104">
    <property type="entry name" value="Integrase_catalytic"/>
</dbReference>
<evidence type="ECO:0000256" key="1">
    <source>
        <dbReference type="ARBA" id="ARBA00008857"/>
    </source>
</evidence>
<dbReference type="Pfam" id="PF13102">
    <property type="entry name" value="Phage_int_SAM_5"/>
    <property type="match status" value="1"/>
</dbReference>
<dbReference type="InterPro" id="IPR013762">
    <property type="entry name" value="Integrase-like_cat_sf"/>
</dbReference>
<dbReference type="GO" id="GO:0015074">
    <property type="term" value="P:DNA integration"/>
    <property type="evidence" value="ECO:0007669"/>
    <property type="project" value="InterPro"/>
</dbReference>
<evidence type="ECO:0000313" key="5">
    <source>
        <dbReference type="EMBL" id="KAA5230832.1"/>
    </source>
</evidence>
<dbReference type="CDD" id="cd01185">
    <property type="entry name" value="INTN1_C_like"/>
    <property type="match status" value="1"/>
</dbReference>
<comment type="caution">
    <text evidence="5">The sequence shown here is derived from an EMBL/GenBank/DDBJ whole genome shotgun (WGS) entry which is preliminary data.</text>
</comment>
<dbReference type="PROSITE" id="PS51898">
    <property type="entry name" value="TYR_RECOMBINASE"/>
    <property type="match status" value="1"/>
</dbReference>
<gene>
    <name evidence="6" type="ORF">F2Z09_07075</name>
    <name evidence="5" type="ORF">F2Z22_08010</name>
</gene>
<dbReference type="GeneID" id="92989996"/>
<accession>A0A7J4YQ47</accession>
<keyword evidence="3" id="KW-0233">DNA recombination</keyword>
<dbReference type="InterPro" id="IPR050090">
    <property type="entry name" value="Tyrosine_recombinase_XerCD"/>
</dbReference>
<dbReference type="InterPro" id="IPR010998">
    <property type="entry name" value="Integrase_recombinase_N"/>
</dbReference>